<dbReference type="Pfam" id="PF00440">
    <property type="entry name" value="TetR_N"/>
    <property type="match status" value="1"/>
</dbReference>
<dbReference type="GO" id="GO:0000976">
    <property type="term" value="F:transcription cis-regulatory region binding"/>
    <property type="evidence" value="ECO:0007669"/>
    <property type="project" value="TreeGrafter"/>
</dbReference>
<dbReference type="InterPro" id="IPR009057">
    <property type="entry name" value="Homeodomain-like_sf"/>
</dbReference>
<dbReference type="AlphaFoldDB" id="A0AAP9JIU4"/>
<accession>A0AAP9JIU4</accession>
<name>A0AAP9JIU4_GLUTH</name>
<organism evidence="4 5">
    <name type="scientific">Gluconobacter thailandicus</name>
    <dbReference type="NCBI Taxonomy" id="257438"/>
    <lineage>
        <taxon>Bacteria</taxon>
        <taxon>Pseudomonadati</taxon>
        <taxon>Pseudomonadota</taxon>
        <taxon>Alphaproteobacteria</taxon>
        <taxon>Acetobacterales</taxon>
        <taxon>Acetobacteraceae</taxon>
        <taxon>Gluconobacter</taxon>
    </lineage>
</organism>
<dbReference type="PROSITE" id="PS50977">
    <property type="entry name" value="HTH_TETR_2"/>
    <property type="match status" value="1"/>
</dbReference>
<proteinExistence type="predicted"/>
<keyword evidence="1 2" id="KW-0238">DNA-binding</keyword>
<feature type="DNA-binding region" description="H-T-H motif" evidence="2">
    <location>
        <begin position="35"/>
        <end position="54"/>
    </location>
</feature>
<dbReference type="InterPro" id="IPR001647">
    <property type="entry name" value="HTH_TetR"/>
</dbReference>
<evidence type="ECO:0000259" key="3">
    <source>
        <dbReference type="PROSITE" id="PS50977"/>
    </source>
</evidence>
<evidence type="ECO:0000256" key="2">
    <source>
        <dbReference type="PROSITE-ProRule" id="PRU00335"/>
    </source>
</evidence>
<sequence length="237" mass="25798">MPASRSSRLSATDRRQAILSAAAPIFARLGREGATTKEIARAAGVSEALLYRHFASKDALYAELETHCVAANAVGSRILAEAMPSTETLVTGVAVLVQAVFPGIGDRQSHEDTKRLVTASLLGDGQFAKAFLDRHVKPWIGVFERSFRAAQDAGDVEAGIHIGHAEIWFVHHLANTLHLISLPDITVVEYGITRDKLVENTVRFLLRGLGLRNAAIDRDYDPKKIKAIFASMDQETS</sequence>
<dbReference type="EMBL" id="CP043043">
    <property type="protein sequence ID" value="QEH96814.1"/>
    <property type="molecule type" value="Genomic_DNA"/>
</dbReference>
<evidence type="ECO:0000256" key="1">
    <source>
        <dbReference type="ARBA" id="ARBA00023125"/>
    </source>
</evidence>
<dbReference type="PANTHER" id="PTHR30055">
    <property type="entry name" value="HTH-TYPE TRANSCRIPTIONAL REGULATOR RUTR"/>
    <property type="match status" value="1"/>
</dbReference>
<reference evidence="4 5" key="1">
    <citation type="submission" date="2019-08" db="EMBL/GenBank/DDBJ databases">
        <title>Gluconobacter frateurii HD924 genome.</title>
        <authorList>
            <person name="Liu Y."/>
            <person name="Zhang P."/>
        </authorList>
    </citation>
    <scope>NUCLEOTIDE SEQUENCE [LARGE SCALE GENOMIC DNA]</scope>
    <source>
        <strain evidence="4 5">HD924</strain>
    </source>
</reference>
<dbReference type="Proteomes" id="UP000323560">
    <property type="component" value="Chromosome"/>
</dbReference>
<feature type="domain" description="HTH tetR-type" evidence="3">
    <location>
        <begin position="12"/>
        <end position="72"/>
    </location>
</feature>
<evidence type="ECO:0000313" key="5">
    <source>
        <dbReference type="Proteomes" id="UP000323560"/>
    </source>
</evidence>
<gene>
    <name evidence="4" type="ORF">FXF46_11255</name>
</gene>
<dbReference type="Gene3D" id="1.10.357.10">
    <property type="entry name" value="Tetracycline Repressor, domain 2"/>
    <property type="match status" value="1"/>
</dbReference>
<dbReference type="KEGG" id="gti:FXF46_11255"/>
<dbReference type="InterPro" id="IPR050109">
    <property type="entry name" value="HTH-type_TetR-like_transc_reg"/>
</dbReference>
<protein>
    <submittedName>
        <fullName evidence="4">Helix-turn-helix transcriptional regulator</fullName>
    </submittedName>
</protein>
<dbReference type="PRINTS" id="PR00455">
    <property type="entry name" value="HTHTETR"/>
</dbReference>
<dbReference type="GO" id="GO:0003700">
    <property type="term" value="F:DNA-binding transcription factor activity"/>
    <property type="evidence" value="ECO:0007669"/>
    <property type="project" value="TreeGrafter"/>
</dbReference>
<dbReference type="SUPFAM" id="SSF46689">
    <property type="entry name" value="Homeodomain-like"/>
    <property type="match status" value="1"/>
</dbReference>
<evidence type="ECO:0000313" key="4">
    <source>
        <dbReference type="EMBL" id="QEH96814.1"/>
    </source>
</evidence>
<dbReference type="PANTHER" id="PTHR30055:SF226">
    <property type="entry name" value="HTH-TYPE TRANSCRIPTIONAL REGULATOR PKSA"/>
    <property type="match status" value="1"/>
</dbReference>
<dbReference type="RefSeq" id="WP_148620583.1">
    <property type="nucleotide sequence ID" value="NZ_CP043043.1"/>
</dbReference>